<dbReference type="SUPFAM" id="SSF103378">
    <property type="entry name" value="2-methylcitrate dehydratase PrpD"/>
    <property type="match status" value="1"/>
</dbReference>
<name>A0A382E172_9ZZZZ</name>
<accession>A0A382E172</accession>
<feature type="domain" description="MmgE/PrpD C-terminal" evidence="3">
    <location>
        <begin position="261"/>
        <end position="412"/>
    </location>
</feature>
<dbReference type="AlphaFoldDB" id="A0A382E172"/>
<gene>
    <name evidence="4" type="ORF">METZ01_LOCUS196585</name>
</gene>
<comment type="similarity">
    <text evidence="1">Belongs to the PrpD family.</text>
</comment>
<dbReference type="GO" id="GO:0016829">
    <property type="term" value="F:lyase activity"/>
    <property type="evidence" value="ECO:0007669"/>
    <property type="project" value="InterPro"/>
</dbReference>
<evidence type="ECO:0000259" key="2">
    <source>
        <dbReference type="Pfam" id="PF03972"/>
    </source>
</evidence>
<reference evidence="4" key="1">
    <citation type="submission" date="2018-05" db="EMBL/GenBank/DDBJ databases">
        <authorList>
            <person name="Lanie J.A."/>
            <person name="Ng W.-L."/>
            <person name="Kazmierczak K.M."/>
            <person name="Andrzejewski T.M."/>
            <person name="Davidsen T.M."/>
            <person name="Wayne K.J."/>
            <person name="Tettelin H."/>
            <person name="Glass J.I."/>
            <person name="Rusch D."/>
            <person name="Podicherti R."/>
            <person name="Tsui H.-C.T."/>
            <person name="Winkler M.E."/>
        </authorList>
    </citation>
    <scope>NUCLEOTIDE SEQUENCE</scope>
</reference>
<dbReference type="Pfam" id="PF19305">
    <property type="entry name" value="MmgE_PrpD_C"/>
    <property type="match status" value="1"/>
</dbReference>
<evidence type="ECO:0000313" key="4">
    <source>
        <dbReference type="EMBL" id="SVB43731.1"/>
    </source>
</evidence>
<dbReference type="InterPro" id="IPR042183">
    <property type="entry name" value="MmgE/PrpD_sf_1"/>
</dbReference>
<dbReference type="InterPro" id="IPR042188">
    <property type="entry name" value="MmgE/PrpD_sf_2"/>
</dbReference>
<organism evidence="4">
    <name type="scientific">marine metagenome</name>
    <dbReference type="NCBI Taxonomy" id="408172"/>
    <lineage>
        <taxon>unclassified sequences</taxon>
        <taxon>metagenomes</taxon>
        <taxon>ecological metagenomes</taxon>
    </lineage>
</organism>
<feature type="domain" description="MmgE/PrpD N-terminal" evidence="2">
    <location>
        <begin position="23"/>
        <end position="230"/>
    </location>
</feature>
<sequence>MTISDQLPEVLEWLFKCDPLEVKAVEQRARLLFLDTLGCLITGLAKPEPSALAESLAGLEPGSVKLPNGPRMSIESAAFIAGTAACWDEACEGLPRAHGRPGLHSFAAALPLGLAGRHTLGETLRSLVAGFELAGRLGECLRIRPGMHVDGTWGTFGAVMVAARLGGLTTKETISALQGAACHLPFSLYLPISQGATVRNTYVGDAARRGINAVLASRAGIYGPFGALEAFDELVLGSQDKEKRLEPAGVWLLLEGYLKPFAAARHVHYGAQAAIEWRSVNTDTAVINMLELAIYGEALTYCGNRAPLTAIQAQFSLTYGLAWTLVNGDLGPEAYFEDSLQNREVRRLESIVKLVEEPAFARNNRRAARLTVNGVVIPIEEVPGEPHLPLSRDEVTAKFVRYVDPILGSIRVRKAVDGILDGSLATGLADLFSAFDQ</sequence>
<dbReference type="InterPro" id="IPR005656">
    <property type="entry name" value="MmgE_PrpD"/>
</dbReference>
<dbReference type="Gene3D" id="1.10.4100.10">
    <property type="entry name" value="2-methylcitrate dehydratase PrpD"/>
    <property type="match status" value="1"/>
</dbReference>
<protein>
    <recommendedName>
        <fullName evidence="5">MmgE/PrpD family protein</fullName>
    </recommendedName>
</protein>
<evidence type="ECO:0000259" key="3">
    <source>
        <dbReference type="Pfam" id="PF19305"/>
    </source>
</evidence>
<dbReference type="EMBL" id="UINC01041869">
    <property type="protein sequence ID" value="SVB43731.1"/>
    <property type="molecule type" value="Genomic_DNA"/>
</dbReference>
<dbReference type="PANTHER" id="PTHR16943:SF8">
    <property type="entry name" value="2-METHYLCITRATE DEHYDRATASE"/>
    <property type="match status" value="1"/>
</dbReference>
<dbReference type="InterPro" id="IPR045337">
    <property type="entry name" value="MmgE_PrpD_C"/>
</dbReference>
<evidence type="ECO:0000256" key="1">
    <source>
        <dbReference type="ARBA" id="ARBA00006174"/>
    </source>
</evidence>
<dbReference type="PANTHER" id="PTHR16943">
    <property type="entry name" value="2-METHYLCITRATE DEHYDRATASE-RELATED"/>
    <property type="match status" value="1"/>
</dbReference>
<dbReference type="InterPro" id="IPR036148">
    <property type="entry name" value="MmgE/PrpD_sf"/>
</dbReference>
<dbReference type="Gene3D" id="3.30.1330.120">
    <property type="entry name" value="2-methylcitrate dehydratase PrpD"/>
    <property type="match status" value="1"/>
</dbReference>
<dbReference type="Pfam" id="PF03972">
    <property type="entry name" value="MmgE_PrpD_N"/>
    <property type="match status" value="1"/>
</dbReference>
<dbReference type="InterPro" id="IPR045336">
    <property type="entry name" value="MmgE_PrpD_N"/>
</dbReference>
<evidence type="ECO:0008006" key="5">
    <source>
        <dbReference type="Google" id="ProtNLM"/>
    </source>
</evidence>
<proteinExistence type="inferred from homology"/>